<organism evidence="1 2">
    <name type="scientific">Paenibacillus mucilaginosus 3016</name>
    <dbReference type="NCBI Taxonomy" id="1116391"/>
    <lineage>
        <taxon>Bacteria</taxon>
        <taxon>Bacillati</taxon>
        <taxon>Bacillota</taxon>
        <taxon>Bacilli</taxon>
        <taxon>Bacillales</taxon>
        <taxon>Paenibacillaceae</taxon>
        <taxon>Paenibacillus</taxon>
    </lineage>
</organism>
<dbReference type="Proteomes" id="UP000007523">
    <property type="component" value="Chromosome"/>
</dbReference>
<evidence type="ECO:0000313" key="2">
    <source>
        <dbReference type="Proteomes" id="UP000007523"/>
    </source>
</evidence>
<dbReference type="KEGG" id="pmq:PM3016_253"/>
<dbReference type="STRING" id="1116391.PM3016_253"/>
<dbReference type="AlphaFoldDB" id="H6NQR9"/>
<dbReference type="HOGENOM" id="CLU_189145_0_0_9"/>
<reference evidence="1 2" key="1">
    <citation type="journal article" date="2012" name="J. Bacteriol.">
        <title>Complete Genome Sequence of Paenibacillus mucilaginosus 3016, a Bacterium Functional as Microbial Fertilizer.</title>
        <authorList>
            <person name="Ma M."/>
            <person name="Wang Z."/>
            <person name="Li L."/>
            <person name="Jiang X."/>
            <person name="Guan D."/>
            <person name="Cao F."/>
            <person name="Chen H."/>
            <person name="Wang X."/>
            <person name="Shen D."/>
            <person name="Du B."/>
            <person name="Li J."/>
        </authorList>
    </citation>
    <scope>NUCLEOTIDE SEQUENCE [LARGE SCALE GENOMIC DNA]</scope>
    <source>
        <strain evidence="1 2">3016</strain>
    </source>
</reference>
<proteinExistence type="predicted"/>
<name>H6NQR9_9BACL</name>
<dbReference type="EMBL" id="CP003235">
    <property type="protein sequence ID" value="AFC27233.1"/>
    <property type="molecule type" value="Genomic_DNA"/>
</dbReference>
<evidence type="ECO:0000313" key="1">
    <source>
        <dbReference type="EMBL" id="AFC27233.1"/>
    </source>
</evidence>
<protein>
    <submittedName>
        <fullName evidence="1">Uncharacterized protein</fullName>
    </submittedName>
</protein>
<sequence length="89" mass="10046">MDAGELQLDYILGLWSAVALNHIELYALAFVQGFVAFSLNGAEVNEYVLAAFHFDEAKSFFRVKPFHCSCFHDRHSLQRSAKCAYTAVK</sequence>
<gene>
    <name evidence="1" type="ORF">PM3016_253</name>
</gene>
<accession>H6NQR9</accession>
<keyword evidence="2" id="KW-1185">Reference proteome</keyword>